<keyword evidence="3" id="KW-1185">Reference proteome</keyword>
<feature type="region of interest" description="Disordered" evidence="1">
    <location>
        <begin position="1"/>
        <end position="31"/>
    </location>
</feature>
<dbReference type="EMBL" id="JAWNGG020000383">
    <property type="protein sequence ID" value="KAK9293714.1"/>
    <property type="molecule type" value="Genomic_DNA"/>
</dbReference>
<reference evidence="2 3" key="1">
    <citation type="submission" date="2024-05" db="EMBL/GenBank/DDBJ databases">
        <title>The nuclear and mitochondrial genome assemblies of Tetragonisca angustula (Apidae: Meliponini), a tiny yet remarkable pollinator in the Neotropics.</title>
        <authorList>
            <person name="Ferrari R."/>
            <person name="Ricardo P.C."/>
            <person name="Dias F.C."/>
            <person name="Araujo N.S."/>
            <person name="Soares D.O."/>
            <person name="Zhou Q.-S."/>
            <person name="Zhu C.-D."/>
            <person name="Coutinho L."/>
            <person name="Airas M.C."/>
            <person name="Batista T.M."/>
        </authorList>
    </citation>
    <scope>NUCLEOTIDE SEQUENCE [LARGE SCALE GENOMIC DNA]</scope>
    <source>
        <strain evidence="2">ASF017062</strain>
        <tissue evidence="2">Abdomen</tissue>
    </source>
</reference>
<gene>
    <name evidence="2" type="ORF">QLX08_011410</name>
</gene>
<dbReference type="Proteomes" id="UP001432146">
    <property type="component" value="Unassembled WGS sequence"/>
</dbReference>
<name>A0AAW0Z817_9HYME</name>
<protein>
    <submittedName>
        <fullName evidence="2">Uncharacterized protein</fullName>
    </submittedName>
</protein>
<feature type="compositionally biased region" description="Basic and acidic residues" evidence="1">
    <location>
        <begin position="7"/>
        <end position="31"/>
    </location>
</feature>
<comment type="caution">
    <text evidence="2">The sequence shown here is derived from an EMBL/GenBank/DDBJ whole genome shotgun (WGS) entry which is preliminary data.</text>
</comment>
<dbReference type="AlphaFoldDB" id="A0AAW0Z817"/>
<evidence type="ECO:0000313" key="2">
    <source>
        <dbReference type="EMBL" id="KAK9293714.1"/>
    </source>
</evidence>
<evidence type="ECO:0000313" key="3">
    <source>
        <dbReference type="Proteomes" id="UP001432146"/>
    </source>
</evidence>
<sequence length="84" mass="9905">MTWRTAVQDEEHGHKSMETEADVGRTRRKTSEGFRMKTDDVTCLVNVKTPINYKHGQRGETFNDFRRWRLVRGCYLSWLEALNG</sequence>
<organism evidence="2 3">
    <name type="scientific">Tetragonisca angustula</name>
    <dbReference type="NCBI Taxonomy" id="166442"/>
    <lineage>
        <taxon>Eukaryota</taxon>
        <taxon>Metazoa</taxon>
        <taxon>Ecdysozoa</taxon>
        <taxon>Arthropoda</taxon>
        <taxon>Hexapoda</taxon>
        <taxon>Insecta</taxon>
        <taxon>Pterygota</taxon>
        <taxon>Neoptera</taxon>
        <taxon>Endopterygota</taxon>
        <taxon>Hymenoptera</taxon>
        <taxon>Apocrita</taxon>
        <taxon>Aculeata</taxon>
        <taxon>Apoidea</taxon>
        <taxon>Anthophila</taxon>
        <taxon>Apidae</taxon>
        <taxon>Tetragonisca</taxon>
    </lineage>
</organism>
<accession>A0AAW0Z817</accession>
<evidence type="ECO:0000256" key="1">
    <source>
        <dbReference type="SAM" id="MobiDB-lite"/>
    </source>
</evidence>
<proteinExistence type="predicted"/>